<sequence length="199" mass="22178">MTKDILVLLDLAVNLVLGVFFLHTAIVNALTELVLFRPEKSLKGIVDLTYKDSRSVKPSPNLPQNGTENPSSIFFRHDELRCGQMDSSGCGIQTPDPDRLADSGWNLPKIPPLGLPTRAALLSQRNHHNAEFLVIAEPGTSFWSCNSSILTVKKHCGDSETYTKMLQHFQEKITICQPVRTVQQVRWPVVYGVVTQLVL</sequence>
<evidence type="ECO:0000256" key="1">
    <source>
        <dbReference type="SAM" id="Phobius"/>
    </source>
</evidence>
<feature type="transmembrane region" description="Helical" evidence="1">
    <location>
        <begin position="12"/>
        <end position="35"/>
    </location>
</feature>
<keyword evidence="1" id="KW-0472">Membrane</keyword>
<evidence type="ECO:0000313" key="2">
    <source>
        <dbReference type="EMBL" id="SDP47584.1"/>
    </source>
</evidence>
<dbReference type="EMBL" id="FNJI01000021">
    <property type="protein sequence ID" value="SDP47584.1"/>
    <property type="molecule type" value="Genomic_DNA"/>
</dbReference>
<keyword evidence="3" id="KW-1185">Reference proteome</keyword>
<gene>
    <name evidence="2" type="ORF">SAMN05660330_02895</name>
</gene>
<organism evidence="2 3">
    <name type="scientific">Desulforhopalus singaporensis</name>
    <dbReference type="NCBI Taxonomy" id="91360"/>
    <lineage>
        <taxon>Bacteria</taxon>
        <taxon>Pseudomonadati</taxon>
        <taxon>Thermodesulfobacteriota</taxon>
        <taxon>Desulfobulbia</taxon>
        <taxon>Desulfobulbales</taxon>
        <taxon>Desulfocapsaceae</taxon>
        <taxon>Desulforhopalus</taxon>
    </lineage>
</organism>
<dbReference type="Proteomes" id="UP000199073">
    <property type="component" value="Unassembled WGS sequence"/>
</dbReference>
<protein>
    <submittedName>
        <fullName evidence="2">Uncharacterized protein</fullName>
    </submittedName>
</protein>
<dbReference type="SUPFAM" id="SSF53649">
    <property type="entry name" value="Alkaline phosphatase-like"/>
    <property type="match status" value="1"/>
</dbReference>
<dbReference type="STRING" id="91360.SAMN05660330_02895"/>
<evidence type="ECO:0000313" key="3">
    <source>
        <dbReference type="Proteomes" id="UP000199073"/>
    </source>
</evidence>
<reference evidence="2 3" key="1">
    <citation type="submission" date="2016-10" db="EMBL/GenBank/DDBJ databases">
        <authorList>
            <person name="de Groot N.N."/>
        </authorList>
    </citation>
    <scope>NUCLEOTIDE SEQUENCE [LARGE SCALE GENOMIC DNA]</scope>
    <source>
        <strain evidence="2 3">DSM 12130</strain>
    </source>
</reference>
<name>A0A1H0T0W1_9BACT</name>
<dbReference type="RefSeq" id="WP_092224062.1">
    <property type="nucleotide sequence ID" value="NZ_FNJI01000021.1"/>
</dbReference>
<keyword evidence="1" id="KW-1133">Transmembrane helix</keyword>
<dbReference type="InterPro" id="IPR017850">
    <property type="entry name" value="Alkaline_phosphatase_core_sf"/>
</dbReference>
<accession>A0A1H0T0W1</accession>
<proteinExistence type="predicted"/>
<keyword evidence="1" id="KW-0812">Transmembrane</keyword>
<dbReference type="AlphaFoldDB" id="A0A1H0T0W1"/>